<gene>
    <name evidence="2" type="ORF">JV35_11475</name>
</gene>
<reference evidence="2 3" key="1">
    <citation type="submission" date="2014-08" db="EMBL/GenBank/DDBJ databases">
        <title>Genome sequences of NCPPB Pectobacterium isolates.</title>
        <authorList>
            <person name="Glover R.H."/>
            <person name="Sapp M."/>
            <person name="Elphinstone J."/>
        </authorList>
    </citation>
    <scope>NUCLEOTIDE SEQUENCE [LARGE SCALE GENOMIC DNA]</scope>
    <source>
        <strain evidence="2 3">NCPPB 2793</strain>
    </source>
</reference>
<evidence type="ECO:0000313" key="2">
    <source>
        <dbReference type="EMBL" id="KFX20079.1"/>
    </source>
</evidence>
<proteinExistence type="predicted"/>
<keyword evidence="3" id="KW-1185">Reference proteome</keyword>
<protein>
    <submittedName>
        <fullName evidence="2">Relaxase</fullName>
    </submittedName>
</protein>
<feature type="domain" description="MobA/VirD2-like nuclease" evidence="1">
    <location>
        <begin position="19"/>
        <end position="151"/>
    </location>
</feature>
<evidence type="ECO:0000259" key="1">
    <source>
        <dbReference type="Pfam" id="PF03432"/>
    </source>
</evidence>
<dbReference type="Pfam" id="PF03432">
    <property type="entry name" value="Relaxase"/>
    <property type="match status" value="1"/>
</dbReference>
<dbReference type="EMBL" id="JQHL01000004">
    <property type="protein sequence ID" value="KFX20079.1"/>
    <property type="molecule type" value="Genomic_DNA"/>
</dbReference>
<dbReference type="RefSeq" id="WP_039304331.1">
    <property type="nucleotide sequence ID" value="NZ_JQHL01000004.1"/>
</dbReference>
<sequence>MKGMQKIKRGKSFAGVVRYVLQSGAHHKSDPVVIGGNMLSDSAVELIAEFDSTKHLRLDVAKPVWHNSLRLPNGESLTAEQWSSIADDYMRRMGFGDTHLSCYVLHDDSAGQHIHIIASRIDMAGGKLYLGRNENLISTRIISELEIAHGLTVTKTAPAITPKQPKRRKVSRNEQMLSERTGLPSPKEALQQILDKSLADTPDLLTFTKRLEEAEVSWTANVASTGKMNGFSFSYRDIAFKASKLGKAYSWANLSNRLNYNPSHLEALQTDIPEKEAVPAHIPMSVPVPVEQIARATVRSESIGDKIAEIELRLSEDRRNEIVEKILKKNAVQQQKYLRLSSWFPFIQRLIKLLRSYGKSILHNNPARFSKVYATQHLSQKIKIRL</sequence>
<evidence type="ECO:0000313" key="3">
    <source>
        <dbReference type="Proteomes" id="UP000032869"/>
    </source>
</evidence>
<dbReference type="Proteomes" id="UP000032869">
    <property type="component" value="Unassembled WGS sequence"/>
</dbReference>
<comment type="caution">
    <text evidence="2">The sequence shown here is derived from an EMBL/GenBank/DDBJ whole genome shotgun (WGS) entry which is preliminary data.</text>
</comment>
<name>A0ABR4UZ48_9GAMM</name>
<organism evidence="2 3">
    <name type="scientific">Pectobacterium betavasculorum</name>
    <dbReference type="NCBI Taxonomy" id="55207"/>
    <lineage>
        <taxon>Bacteria</taxon>
        <taxon>Pseudomonadati</taxon>
        <taxon>Pseudomonadota</taxon>
        <taxon>Gammaproteobacteria</taxon>
        <taxon>Enterobacterales</taxon>
        <taxon>Pectobacteriaceae</taxon>
        <taxon>Pectobacterium</taxon>
    </lineage>
</organism>
<dbReference type="InterPro" id="IPR005094">
    <property type="entry name" value="Endonuclease_MobA/VirD2"/>
</dbReference>
<accession>A0ABR4UZ48</accession>